<proteinExistence type="inferred from homology"/>
<feature type="transmembrane region" description="Helical" evidence="9">
    <location>
        <begin position="70"/>
        <end position="89"/>
    </location>
</feature>
<keyword evidence="7 9" id="KW-0472">Membrane</keyword>
<protein>
    <submittedName>
        <fullName evidence="10">High-affinity branched-chain amino acid transport system permease protein LivH</fullName>
    </submittedName>
</protein>
<accession>A0ABM8WUU3</accession>
<evidence type="ECO:0000256" key="9">
    <source>
        <dbReference type="SAM" id="Phobius"/>
    </source>
</evidence>
<evidence type="ECO:0000256" key="7">
    <source>
        <dbReference type="ARBA" id="ARBA00023136"/>
    </source>
</evidence>
<name>A0ABM8WUU3_9BURK</name>
<evidence type="ECO:0000313" key="11">
    <source>
        <dbReference type="Proteomes" id="UP000727654"/>
    </source>
</evidence>
<feature type="transmembrane region" description="Helical" evidence="9">
    <location>
        <begin position="143"/>
        <end position="167"/>
    </location>
</feature>
<keyword evidence="6 9" id="KW-1133">Transmembrane helix</keyword>
<organism evidence="10 11">
    <name type="scientific">Cupriavidus laharis</name>
    <dbReference type="NCBI Taxonomy" id="151654"/>
    <lineage>
        <taxon>Bacteria</taxon>
        <taxon>Pseudomonadati</taxon>
        <taxon>Pseudomonadota</taxon>
        <taxon>Betaproteobacteria</taxon>
        <taxon>Burkholderiales</taxon>
        <taxon>Burkholderiaceae</taxon>
        <taxon>Cupriavidus</taxon>
    </lineage>
</organism>
<comment type="caution">
    <text evidence="10">The sequence shown here is derived from an EMBL/GenBank/DDBJ whole genome shotgun (WGS) entry which is preliminary data.</text>
</comment>
<dbReference type="CDD" id="cd06582">
    <property type="entry name" value="TM_PBP1_LivH_like"/>
    <property type="match status" value="1"/>
</dbReference>
<keyword evidence="4 9" id="KW-0812">Transmembrane</keyword>
<dbReference type="PANTHER" id="PTHR11795:SF445">
    <property type="entry name" value="AMINO ACID ABC TRANSPORTER PERMEASE PROTEIN"/>
    <property type="match status" value="1"/>
</dbReference>
<evidence type="ECO:0000256" key="3">
    <source>
        <dbReference type="ARBA" id="ARBA00022475"/>
    </source>
</evidence>
<comment type="similarity">
    <text evidence="8">Belongs to the binding-protein-dependent transport system permease family. LivHM subfamily.</text>
</comment>
<keyword evidence="5" id="KW-0029">Amino-acid transport</keyword>
<feature type="transmembrane region" description="Helical" evidence="9">
    <location>
        <begin position="270"/>
        <end position="289"/>
    </location>
</feature>
<feature type="transmembrane region" description="Helical" evidence="9">
    <location>
        <begin position="15"/>
        <end position="37"/>
    </location>
</feature>
<feature type="transmembrane region" description="Helical" evidence="9">
    <location>
        <begin position="196"/>
        <end position="221"/>
    </location>
</feature>
<dbReference type="InterPro" id="IPR052157">
    <property type="entry name" value="BCAA_transport_permease"/>
</dbReference>
<comment type="subcellular location">
    <subcellularLocation>
        <location evidence="1">Cell membrane</location>
        <topology evidence="1">Multi-pass membrane protein</topology>
    </subcellularLocation>
</comment>
<dbReference type="Proteomes" id="UP000727654">
    <property type="component" value="Unassembled WGS sequence"/>
</dbReference>
<evidence type="ECO:0000256" key="2">
    <source>
        <dbReference type="ARBA" id="ARBA00022448"/>
    </source>
</evidence>
<dbReference type="PANTHER" id="PTHR11795">
    <property type="entry name" value="BRANCHED-CHAIN AMINO ACID TRANSPORT SYSTEM PERMEASE PROTEIN LIVH"/>
    <property type="match status" value="1"/>
</dbReference>
<evidence type="ECO:0000256" key="6">
    <source>
        <dbReference type="ARBA" id="ARBA00022989"/>
    </source>
</evidence>
<evidence type="ECO:0000256" key="5">
    <source>
        <dbReference type="ARBA" id="ARBA00022970"/>
    </source>
</evidence>
<evidence type="ECO:0000256" key="1">
    <source>
        <dbReference type="ARBA" id="ARBA00004651"/>
    </source>
</evidence>
<evidence type="ECO:0000256" key="4">
    <source>
        <dbReference type="ARBA" id="ARBA00022692"/>
    </source>
</evidence>
<gene>
    <name evidence="10" type="primary">livH_4</name>
    <name evidence="10" type="ORF">LMG23992_01972</name>
</gene>
<feature type="transmembrane region" description="Helical" evidence="9">
    <location>
        <begin position="101"/>
        <end position="123"/>
    </location>
</feature>
<keyword evidence="11" id="KW-1185">Reference proteome</keyword>
<keyword evidence="2" id="KW-0813">Transport</keyword>
<dbReference type="EMBL" id="CAJZAI010000003">
    <property type="protein sequence ID" value="CAG9171252.1"/>
    <property type="molecule type" value="Genomic_DNA"/>
</dbReference>
<reference evidence="10 11" key="1">
    <citation type="submission" date="2021-08" db="EMBL/GenBank/DDBJ databases">
        <authorList>
            <person name="Peeters C."/>
        </authorList>
    </citation>
    <scope>NUCLEOTIDE SEQUENCE [LARGE SCALE GENOMIC DNA]</scope>
    <source>
        <strain evidence="10 11">LMG 23992</strain>
    </source>
</reference>
<evidence type="ECO:0000313" key="10">
    <source>
        <dbReference type="EMBL" id="CAG9171252.1"/>
    </source>
</evidence>
<sequence length="298" mass="31605">MTDLTVLFQSPELNAQLVVDGLLAGAVFALAAYGMALVWGVMNLINVAQGELVMLGGYMVIWLVGRGVPVPLAVPLSAAAMYGVGWGLYRIVIFRLVERDLFVSVLATFGLSIVLQQLANLAFGADVRTLDAGFGSLFLPGGLVVPKVKLAAFAAALALGAALMLFLRRSRRGRAIRATAQNARAARVLGVDTDRIYATTFALNAAICGAAGGLVAMTWIIHPYLGLPYTVRAFMIVVVAGLGSMLPVLSAAGGLGIAENYAGFLLGSEYQTAFLYALLVVILVCRNLMLRRHRGYLR</sequence>
<feature type="transmembrane region" description="Helical" evidence="9">
    <location>
        <begin position="233"/>
        <end position="258"/>
    </location>
</feature>
<dbReference type="RefSeq" id="WP_224079593.1">
    <property type="nucleotide sequence ID" value="NZ_CAJZAI010000003.1"/>
</dbReference>
<feature type="transmembrane region" description="Helical" evidence="9">
    <location>
        <begin position="44"/>
        <end position="64"/>
    </location>
</feature>
<keyword evidence="3" id="KW-1003">Cell membrane</keyword>
<evidence type="ECO:0000256" key="8">
    <source>
        <dbReference type="ARBA" id="ARBA00037998"/>
    </source>
</evidence>
<dbReference type="Pfam" id="PF02653">
    <property type="entry name" value="BPD_transp_2"/>
    <property type="match status" value="1"/>
</dbReference>
<dbReference type="InterPro" id="IPR001851">
    <property type="entry name" value="ABC_transp_permease"/>
</dbReference>